<evidence type="ECO:0000313" key="8">
    <source>
        <dbReference type="EMBL" id="CAK9065725.1"/>
    </source>
</evidence>
<comment type="caution">
    <text evidence="8">The sequence shown here is derived from an EMBL/GenBank/DDBJ whole genome shotgun (WGS) entry which is preliminary data.</text>
</comment>
<gene>
    <name evidence="8" type="ORF">CCMP2556_LOCUS32296</name>
</gene>
<organism evidence="8 9">
    <name type="scientific">Durusdinium trenchii</name>
    <dbReference type="NCBI Taxonomy" id="1381693"/>
    <lineage>
        <taxon>Eukaryota</taxon>
        <taxon>Sar</taxon>
        <taxon>Alveolata</taxon>
        <taxon>Dinophyceae</taxon>
        <taxon>Suessiales</taxon>
        <taxon>Symbiodiniaceae</taxon>
        <taxon>Durusdinium</taxon>
    </lineage>
</organism>
<dbReference type="EMBL" id="CAXAMN010022028">
    <property type="protein sequence ID" value="CAK9065725.1"/>
    <property type="molecule type" value="Genomic_DNA"/>
</dbReference>
<keyword evidence="9" id="KW-1185">Reference proteome</keyword>
<feature type="transmembrane region" description="Helical" evidence="7">
    <location>
        <begin position="202"/>
        <end position="221"/>
    </location>
</feature>
<evidence type="ECO:0000256" key="2">
    <source>
        <dbReference type="ARBA" id="ARBA00022692"/>
    </source>
</evidence>
<evidence type="ECO:0000256" key="5">
    <source>
        <dbReference type="ARBA" id="ARBA00023136"/>
    </source>
</evidence>
<evidence type="ECO:0000256" key="4">
    <source>
        <dbReference type="ARBA" id="ARBA00022989"/>
    </source>
</evidence>
<evidence type="ECO:0000313" key="9">
    <source>
        <dbReference type="Proteomes" id="UP001642484"/>
    </source>
</evidence>
<name>A0ABP0NPL0_9DINO</name>
<evidence type="ECO:0000256" key="7">
    <source>
        <dbReference type="SAM" id="Phobius"/>
    </source>
</evidence>
<evidence type="ECO:0000256" key="3">
    <source>
        <dbReference type="ARBA" id="ARBA00022729"/>
    </source>
</evidence>
<feature type="compositionally biased region" description="Polar residues" evidence="6">
    <location>
        <begin position="134"/>
        <end position="147"/>
    </location>
</feature>
<comment type="subcellular location">
    <subcellularLocation>
        <location evidence="1">Membrane</location>
        <topology evidence="1">Single-pass membrane protein</topology>
    </subcellularLocation>
</comment>
<evidence type="ECO:0000256" key="1">
    <source>
        <dbReference type="ARBA" id="ARBA00004167"/>
    </source>
</evidence>
<evidence type="ECO:0000256" key="6">
    <source>
        <dbReference type="SAM" id="MobiDB-lite"/>
    </source>
</evidence>
<feature type="region of interest" description="Disordered" evidence="6">
    <location>
        <begin position="118"/>
        <end position="147"/>
    </location>
</feature>
<proteinExistence type="predicted"/>
<dbReference type="InterPro" id="IPR018939">
    <property type="entry name" value="Autophagy-rel_prot_27"/>
</dbReference>
<dbReference type="Proteomes" id="UP001642484">
    <property type="component" value="Unassembled WGS sequence"/>
</dbReference>
<keyword evidence="4 7" id="KW-1133">Transmembrane helix</keyword>
<dbReference type="Pfam" id="PF09451">
    <property type="entry name" value="ATG27"/>
    <property type="match status" value="1"/>
</dbReference>
<keyword evidence="2 7" id="KW-0812">Transmembrane</keyword>
<sequence length="296" mass="31288">MPAGASATPQCMLQDVDKGAFCGLLCQVDAQCPSGSQCKQLSQMGVGLCMYSASFTDWARSASTRKLAVGWPNKGGQLASFEVAKTFQALQNLKSKYNIDDGDVDMLTLKELLNSVAPSGSTRSLPPAAPAGSAQVSATPQNAQSSQGWSLFGQTRQDMGIWENDINRLGSELSQGLPGIESEIKRDVYMAEHLTNFGSAQGLLRVVIIFAIVYVVVGSFIKYQMTGASGINAIPHIGFWLDYPQLVIDGVAYSKLLADGALGKAPKHDFDDLTGGLDGSIRGPTLGRGAGAFEAL</sequence>
<reference evidence="8 9" key="1">
    <citation type="submission" date="2024-02" db="EMBL/GenBank/DDBJ databases">
        <authorList>
            <person name="Chen Y."/>
            <person name="Shah S."/>
            <person name="Dougan E. K."/>
            <person name="Thang M."/>
            <person name="Chan C."/>
        </authorList>
    </citation>
    <scope>NUCLEOTIDE SEQUENCE [LARGE SCALE GENOMIC DNA]</scope>
</reference>
<keyword evidence="5 7" id="KW-0472">Membrane</keyword>
<accession>A0ABP0NPL0</accession>
<protein>
    <submittedName>
        <fullName evidence="8">Uncharacterized protein</fullName>
    </submittedName>
</protein>
<keyword evidence="3" id="KW-0732">Signal</keyword>